<dbReference type="InterPro" id="IPR011447">
    <property type="entry name" value="DUF1552"/>
</dbReference>
<dbReference type="EMBL" id="CP136865">
    <property type="protein sequence ID" value="WOJ98599.1"/>
    <property type="molecule type" value="Genomic_DNA"/>
</dbReference>
<organism evidence="1 2">
    <name type="scientific">Congregibacter brevis</name>
    <dbReference type="NCBI Taxonomy" id="3081201"/>
    <lineage>
        <taxon>Bacteria</taxon>
        <taxon>Pseudomonadati</taxon>
        <taxon>Pseudomonadota</taxon>
        <taxon>Gammaproteobacteria</taxon>
        <taxon>Cellvibrionales</taxon>
        <taxon>Halieaceae</taxon>
        <taxon>Congregibacter</taxon>
    </lineage>
</organism>
<dbReference type="Proteomes" id="UP001626549">
    <property type="component" value="Chromosome"/>
</dbReference>
<dbReference type="Pfam" id="PF07586">
    <property type="entry name" value="HXXSHH"/>
    <property type="match status" value="1"/>
</dbReference>
<sequence>MSKWNRRRVLKGMMNGVGVSVALPFLEVFLNGSGTALASGRPMPVRFGTWGYGLGGTSDIFVPKKVGAGYDLPEEIASWDPVRDDINLFTNGSAFPDASPNNNHFTGWVVSRTGVAPEVNSIVPAETIDVTVAKQIGRATRFSSLTATATADARDTYSYLNAATPNAPDWSPLQFYKRLFGPEFQDPNAEEFNLDPRLMARRSVLSSVMDQSRTMMKAVGAEDRARLDQYFTGLRQLETQFDHRLTKPEPIASCIAPGEAPVNPLMDKSADAVKLRHKMMTELMVMAIACDQTRVFNMTYSAAFSSIIKPGYPKPHHTCTHEEPVDGELGYQHHASWFTRRAMESWSDFVAAFKAIPEGDGTLLDNVLILGTTDVGYARTHAIDGMPVFLAGRAGGKAKSGIHVDLKGGSVSQVGYTALRLLDIDTPSWGTLSNKTSEPIAEVVA</sequence>
<reference evidence="1 2" key="1">
    <citation type="submission" date="2023-10" db="EMBL/GenBank/DDBJ databases">
        <title>Two novel species belonging to the OM43/NOR5 clade.</title>
        <authorList>
            <person name="Park M."/>
        </authorList>
    </citation>
    <scope>NUCLEOTIDE SEQUENCE [LARGE SCALE GENOMIC DNA]</scope>
    <source>
        <strain evidence="1 2">IMCC45268</strain>
    </source>
</reference>
<evidence type="ECO:0000313" key="1">
    <source>
        <dbReference type="EMBL" id="WOJ98599.1"/>
    </source>
</evidence>
<keyword evidence="2" id="KW-1185">Reference proteome</keyword>
<proteinExistence type="predicted"/>
<protein>
    <submittedName>
        <fullName evidence="1">DUF1552 domain-containing protein</fullName>
    </submittedName>
</protein>
<name>A0ABZ0IJC7_9GAMM</name>
<gene>
    <name evidence="1" type="ORF">R0137_08510</name>
</gene>
<accession>A0ABZ0IJC7</accession>
<evidence type="ECO:0000313" key="2">
    <source>
        <dbReference type="Proteomes" id="UP001626549"/>
    </source>
</evidence>
<dbReference type="RefSeq" id="WP_407329956.1">
    <property type="nucleotide sequence ID" value="NZ_CP136865.1"/>
</dbReference>